<evidence type="ECO:0000313" key="2">
    <source>
        <dbReference type="EMBL" id="OGD78958.1"/>
    </source>
</evidence>
<name>A0A1F5FH16_9BACT</name>
<comment type="caution">
    <text evidence="2">The sequence shown here is derived from an EMBL/GenBank/DDBJ whole genome shotgun (WGS) entry which is preliminary data.</text>
</comment>
<gene>
    <name evidence="2" type="ORF">A2Y64_01375</name>
</gene>
<accession>A0A1F5FH16</accession>
<feature type="transmembrane region" description="Helical" evidence="1">
    <location>
        <begin position="133"/>
        <end position="153"/>
    </location>
</feature>
<evidence type="ECO:0000256" key="1">
    <source>
        <dbReference type="SAM" id="Phobius"/>
    </source>
</evidence>
<feature type="transmembrane region" description="Helical" evidence="1">
    <location>
        <begin position="74"/>
        <end position="96"/>
    </location>
</feature>
<keyword evidence="1" id="KW-0472">Membrane</keyword>
<dbReference type="Proteomes" id="UP000177187">
    <property type="component" value="Unassembled WGS sequence"/>
</dbReference>
<dbReference type="AlphaFoldDB" id="A0A1F5FH16"/>
<proteinExistence type="predicted"/>
<sequence length="615" mass="64997">MAAVAALAGIGYHALGGGLDDGAYLQLSFSEGLLAGESFRVNVDDPSSDATANPLLVGLLSAGRLVFGEEVGTTAAQVLGVMILVGFGVCAFLLATNLGAEPIVACIAGLAVALSPSVVTASSSLQPIAFDALLLVIAVIGVLRGIGTLAIAAGALTLTSYPGMFAGLAFALAVPAIDAVKRKQLEKRYLLLLIPFALAAARAVGGPILFESNPLREVLAPLALSGAHAMEQRITLVAALPIRIFTLLGASVVGFLLAAAAFSLAVPKLRWRTSLAAIVISVAVTYLVMRGAELMVLWAAPLVVVAGVTWGGSYWKEHKKVRLWVTVGVALAFVAPPLLTFPQSGIEEGVLDLCRRVPEILPPRTVIATSHPGAYRCIADVPVVDLSGALPPKICEGPRDLAVVLESWAHRVRVRRPTYVVSDGVNIADVRSTPLLERVFPENDGPDALWRIDWEPLERREGLWNPGVLESIGAGRLINWLDIGGGGEFTGIVNMETYGSADLDWKLIWLPVDLWGRSTTLADTCRVCRNAEAVRVDVLLPPHTRVVCLRLYVGGVAEPECRAESGAYSTFCDLTPECWTETAVGVPKSAHRLTLTFMGLGTGSELGLGGVWFFN</sequence>
<evidence type="ECO:0000313" key="3">
    <source>
        <dbReference type="Proteomes" id="UP000177187"/>
    </source>
</evidence>
<dbReference type="STRING" id="1817816.A2Y64_01375"/>
<dbReference type="EMBL" id="MFAF01000018">
    <property type="protein sequence ID" value="OGD78958.1"/>
    <property type="molecule type" value="Genomic_DNA"/>
</dbReference>
<organism evidence="2 3">
    <name type="scientific">Candidatus Coatesbacteria bacterium RBG_13_66_14</name>
    <dbReference type="NCBI Taxonomy" id="1817816"/>
    <lineage>
        <taxon>Bacteria</taxon>
        <taxon>Candidatus Coatesiibacteriota</taxon>
    </lineage>
</organism>
<keyword evidence="1" id="KW-0812">Transmembrane</keyword>
<feature type="transmembrane region" description="Helical" evidence="1">
    <location>
        <begin position="159"/>
        <end position="177"/>
    </location>
</feature>
<reference evidence="2 3" key="1">
    <citation type="journal article" date="2016" name="Nat. Commun.">
        <title>Thousands of microbial genomes shed light on interconnected biogeochemical processes in an aquifer system.</title>
        <authorList>
            <person name="Anantharaman K."/>
            <person name="Brown C.T."/>
            <person name="Hug L.A."/>
            <person name="Sharon I."/>
            <person name="Castelle C.J."/>
            <person name="Probst A.J."/>
            <person name="Thomas B.C."/>
            <person name="Singh A."/>
            <person name="Wilkins M.J."/>
            <person name="Karaoz U."/>
            <person name="Brodie E.L."/>
            <person name="Williams K.H."/>
            <person name="Hubbard S.S."/>
            <person name="Banfield J.F."/>
        </authorList>
    </citation>
    <scope>NUCLEOTIDE SEQUENCE [LARGE SCALE GENOMIC DNA]</scope>
</reference>
<feature type="transmembrane region" description="Helical" evidence="1">
    <location>
        <begin position="244"/>
        <end position="266"/>
    </location>
</feature>
<feature type="transmembrane region" description="Helical" evidence="1">
    <location>
        <begin position="189"/>
        <end position="210"/>
    </location>
</feature>
<keyword evidence="1" id="KW-1133">Transmembrane helix</keyword>
<feature type="transmembrane region" description="Helical" evidence="1">
    <location>
        <begin position="321"/>
        <end position="339"/>
    </location>
</feature>
<feature type="transmembrane region" description="Helical" evidence="1">
    <location>
        <begin position="295"/>
        <end position="314"/>
    </location>
</feature>
<feature type="transmembrane region" description="Helical" evidence="1">
    <location>
        <begin position="102"/>
        <end position="121"/>
    </location>
</feature>
<protein>
    <submittedName>
        <fullName evidence="2">Uncharacterized protein</fullName>
    </submittedName>
</protein>
<feature type="transmembrane region" description="Helical" evidence="1">
    <location>
        <begin position="273"/>
        <end position="289"/>
    </location>
</feature>